<evidence type="ECO:0000313" key="7">
    <source>
        <dbReference type="Proteomes" id="UP000478571"/>
    </source>
</evidence>
<organism evidence="6 7">
    <name type="scientific">Vibrio tetraodonis subsp. pristinus</name>
    <dbReference type="NCBI Taxonomy" id="2695891"/>
    <lineage>
        <taxon>Bacteria</taxon>
        <taxon>Pseudomonadati</taxon>
        <taxon>Pseudomonadota</taxon>
        <taxon>Gammaproteobacteria</taxon>
        <taxon>Vibrionales</taxon>
        <taxon>Vibrionaceae</taxon>
        <taxon>Vibrio</taxon>
    </lineage>
</organism>
<evidence type="ECO:0000256" key="2">
    <source>
        <dbReference type="ARBA" id="ARBA00022741"/>
    </source>
</evidence>
<evidence type="ECO:0000256" key="1">
    <source>
        <dbReference type="ARBA" id="ARBA00022679"/>
    </source>
</evidence>
<evidence type="ECO:0000256" key="3">
    <source>
        <dbReference type="ARBA" id="ARBA00022777"/>
    </source>
</evidence>
<dbReference type="RefSeq" id="WP_160931899.1">
    <property type="nucleotide sequence ID" value="NZ_WWEU01000007.1"/>
</dbReference>
<comment type="caution">
    <text evidence="6">The sequence shown here is derived from an EMBL/GenBank/DDBJ whole genome shotgun (WGS) entry which is preliminary data.</text>
</comment>
<dbReference type="GO" id="GO:0016301">
    <property type="term" value="F:kinase activity"/>
    <property type="evidence" value="ECO:0007669"/>
    <property type="project" value="UniProtKB-KW"/>
</dbReference>
<keyword evidence="2" id="KW-0547">Nucleotide-binding</keyword>
<sequence>MLGLDSIYNTQEVDISTRGLQNDKYPQSTSTYGSFGELLQGELPGINNSFLVTCPVNLCSRVTFYPNNTSNNVFVFPNDKVKVKQAINLYEKKINLKFSGILIFSSDIPTGKGIASSTADIISALRAISQSLKKDISPQDIESILINIEPSDGIMYDRAVIYNHRKVSLIKKLRALPGMFILAIDQGGEIDTVRFNSCYKEYTNDEKKCFALLLSDLEHSISKKDITKLGEVSTVSASINQNRSPKLHFDFVKSLAEDICSPGIICAHSGTMLGIILSNKNEELGRQVAFSAAEIESRGFKSQLISTV</sequence>
<evidence type="ECO:0000259" key="5">
    <source>
        <dbReference type="Pfam" id="PF00288"/>
    </source>
</evidence>
<proteinExistence type="predicted"/>
<feature type="domain" description="GHMP kinase N-terminal" evidence="5">
    <location>
        <begin position="83"/>
        <end position="150"/>
    </location>
</feature>
<dbReference type="Proteomes" id="UP000478571">
    <property type="component" value="Unassembled WGS sequence"/>
</dbReference>
<dbReference type="InterPro" id="IPR014721">
    <property type="entry name" value="Ribsml_uS5_D2-typ_fold_subgr"/>
</dbReference>
<dbReference type="Pfam" id="PF00288">
    <property type="entry name" value="GHMP_kinases_N"/>
    <property type="match status" value="1"/>
</dbReference>
<reference evidence="6 7" key="1">
    <citation type="submission" date="2020-01" db="EMBL/GenBank/DDBJ databases">
        <title>Draft Genome Sequence of Vibrio sp. strain OCN044, Isolated from a Healthy Coral at Palmyra Atoll.</title>
        <authorList>
            <person name="Videau P."/>
            <person name="Loughran R."/>
            <person name="Esquivel A."/>
            <person name="Deadmond M."/>
            <person name="Paddock B.E."/>
            <person name="Saw J.H."/>
            <person name="Ushijima B."/>
        </authorList>
    </citation>
    <scope>NUCLEOTIDE SEQUENCE [LARGE SCALE GENOMIC DNA]</scope>
    <source>
        <strain evidence="6 7">OCN044</strain>
    </source>
</reference>
<dbReference type="PANTHER" id="PTHR43527">
    <property type="entry name" value="4-DIPHOSPHOCYTIDYL-2-C-METHYL-D-ERYTHRITOL KINASE, CHLOROPLASTIC"/>
    <property type="match status" value="1"/>
</dbReference>
<keyword evidence="3" id="KW-0418">Kinase</keyword>
<dbReference type="SUPFAM" id="SSF54211">
    <property type="entry name" value="Ribosomal protein S5 domain 2-like"/>
    <property type="match status" value="1"/>
</dbReference>
<dbReference type="InterPro" id="IPR012363">
    <property type="entry name" value="PduX"/>
</dbReference>
<keyword evidence="7" id="KW-1185">Reference proteome</keyword>
<dbReference type="InterPro" id="IPR020568">
    <property type="entry name" value="Ribosomal_Su5_D2-typ_SF"/>
</dbReference>
<name>A0A6L8M1B2_9VIBR</name>
<keyword evidence="1" id="KW-0808">Transferase</keyword>
<dbReference type="EMBL" id="WWEU01000007">
    <property type="protein sequence ID" value="MYM60880.1"/>
    <property type="molecule type" value="Genomic_DNA"/>
</dbReference>
<dbReference type="AlphaFoldDB" id="A0A6L8M1B2"/>
<protein>
    <recommendedName>
        <fullName evidence="5">GHMP kinase N-terminal domain-containing protein</fullName>
    </recommendedName>
</protein>
<evidence type="ECO:0000256" key="4">
    <source>
        <dbReference type="ARBA" id="ARBA00022840"/>
    </source>
</evidence>
<dbReference type="PANTHER" id="PTHR43527:SF1">
    <property type="entry name" value="L-THREONINE KINASE"/>
    <property type="match status" value="1"/>
</dbReference>
<dbReference type="PIRSF" id="PIRSF033887">
    <property type="entry name" value="PduX"/>
    <property type="match status" value="1"/>
</dbReference>
<dbReference type="Gene3D" id="3.30.230.10">
    <property type="match status" value="1"/>
</dbReference>
<keyword evidence="4" id="KW-0067">ATP-binding</keyword>
<gene>
    <name evidence="6" type="ORF">GTG28_16760</name>
</gene>
<evidence type="ECO:0000313" key="6">
    <source>
        <dbReference type="EMBL" id="MYM60880.1"/>
    </source>
</evidence>
<accession>A0A6L8M1B2</accession>
<dbReference type="InterPro" id="IPR006204">
    <property type="entry name" value="GHMP_kinase_N_dom"/>
</dbReference>
<dbReference type="GO" id="GO:0005524">
    <property type="term" value="F:ATP binding"/>
    <property type="evidence" value="ECO:0007669"/>
    <property type="project" value="UniProtKB-KW"/>
</dbReference>